<dbReference type="Proteomes" id="UP000321201">
    <property type="component" value="Unassembled WGS sequence"/>
</dbReference>
<organism evidence="1 2">
    <name type="scientific">Pelomicrobium methylotrophicum</name>
    <dbReference type="NCBI Taxonomy" id="2602750"/>
    <lineage>
        <taxon>Bacteria</taxon>
        <taxon>Pseudomonadati</taxon>
        <taxon>Pseudomonadota</taxon>
        <taxon>Hydrogenophilia</taxon>
        <taxon>Hydrogenophilia incertae sedis</taxon>
        <taxon>Pelomicrobium</taxon>
    </lineage>
</organism>
<protein>
    <submittedName>
        <fullName evidence="1">Uncharacterized protein</fullName>
    </submittedName>
</protein>
<keyword evidence="2" id="KW-1185">Reference proteome</keyword>
<comment type="caution">
    <text evidence="1">The sequence shown here is derived from an EMBL/GenBank/DDBJ whole genome shotgun (WGS) entry which is preliminary data.</text>
</comment>
<reference evidence="1 2" key="1">
    <citation type="submission" date="2019-08" db="EMBL/GenBank/DDBJ databases">
        <title>Pelomicrobium methylotrophicum gen. nov., sp. nov. a moderately thermophilic, facultatively anaerobic, lithoautotrophic and methylotrophic bacterium isolated from a terrestrial mud volcano.</title>
        <authorList>
            <person name="Slobodkina G.B."/>
            <person name="Merkel A.Y."/>
            <person name="Slobodkin A.I."/>
        </authorList>
    </citation>
    <scope>NUCLEOTIDE SEQUENCE [LARGE SCALE GENOMIC DNA]</scope>
    <source>
        <strain evidence="1 2">SM250</strain>
    </source>
</reference>
<dbReference type="RefSeq" id="WP_147798212.1">
    <property type="nucleotide sequence ID" value="NZ_VPFL01000001.1"/>
</dbReference>
<dbReference type="EMBL" id="VPFL01000001">
    <property type="protein sequence ID" value="TXF13625.1"/>
    <property type="molecule type" value="Genomic_DNA"/>
</dbReference>
<dbReference type="AlphaFoldDB" id="A0A5C7EP34"/>
<evidence type="ECO:0000313" key="1">
    <source>
        <dbReference type="EMBL" id="TXF13625.1"/>
    </source>
</evidence>
<dbReference type="InParanoid" id="A0A5C7EP34"/>
<name>A0A5C7EP34_9PROT</name>
<sequence>MAGSKCETTANFKRNYGKSVSLLDGLYQGPRTLGASLTVLELTGLRLPMRLPRTFADTRQRVVTNLSDFQTSSDLVFGATAGALAHKLAAGKLVNEDDPSLRG</sequence>
<accession>A0A5C7EP34</accession>
<evidence type="ECO:0000313" key="2">
    <source>
        <dbReference type="Proteomes" id="UP000321201"/>
    </source>
</evidence>
<proteinExistence type="predicted"/>
<gene>
    <name evidence="1" type="ORF">FR698_00465</name>
</gene>